<reference evidence="2" key="3">
    <citation type="submission" date="2025-09" db="UniProtKB">
        <authorList>
            <consortium name="Ensembl"/>
        </authorList>
    </citation>
    <scope>IDENTIFICATION</scope>
    <source>
        <strain evidence="2">Hd-rR</strain>
    </source>
</reference>
<dbReference type="InterPro" id="IPR037746">
    <property type="entry name" value="Dok-7"/>
</dbReference>
<evidence type="ECO:0000313" key="2">
    <source>
        <dbReference type="Ensembl" id="ENSORLP00000007608.2"/>
    </source>
</evidence>
<feature type="region of interest" description="Disordered" evidence="1">
    <location>
        <begin position="281"/>
        <end position="385"/>
    </location>
</feature>
<reference evidence="2" key="2">
    <citation type="submission" date="2025-08" db="UniProtKB">
        <authorList>
            <consortium name="Ensembl"/>
        </authorList>
    </citation>
    <scope>IDENTIFICATION</scope>
    <source>
        <strain evidence="2">Hd-rR</strain>
    </source>
</reference>
<feature type="compositionally biased region" description="Low complexity" evidence="1">
    <location>
        <begin position="298"/>
        <end position="313"/>
    </location>
</feature>
<evidence type="ECO:0000313" key="3">
    <source>
        <dbReference type="Proteomes" id="UP000001038"/>
    </source>
</evidence>
<dbReference type="GeneTree" id="ENSGT00390000015386"/>
<feature type="region of interest" description="Disordered" evidence="1">
    <location>
        <begin position="450"/>
        <end position="510"/>
    </location>
</feature>
<dbReference type="CDD" id="cd13165">
    <property type="entry name" value="PTB_DOK7"/>
    <property type="match status" value="1"/>
</dbReference>
<dbReference type="Proteomes" id="UP000001038">
    <property type="component" value="Chromosome 18"/>
</dbReference>
<name>H2LNI1_ORYLA</name>
<dbReference type="HOGENOM" id="CLU_024931_0_0_1"/>
<reference evidence="2 3" key="1">
    <citation type="journal article" date="2007" name="Nature">
        <title>The medaka draft genome and insights into vertebrate genome evolution.</title>
        <authorList>
            <person name="Kasahara M."/>
            <person name="Naruse K."/>
            <person name="Sasaki S."/>
            <person name="Nakatani Y."/>
            <person name="Qu W."/>
            <person name="Ahsan B."/>
            <person name="Yamada T."/>
            <person name="Nagayasu Y."/>
            <person name="Doi K."/>
            <person name="Kasai Y."/>
            <person name="Jindo T."/>
            <person name="Kobayashi D."/>
            <person name="Shimada A."/>
            <person name="Toyoda A."/>
            <person name="Kuroki Y."/>
            <person name="Fujiyama A."/>
            <person name="Sasaki T."/>
            <person name="Shimizu A."/>
            <person name="Asakawa S."/>
            <person name="Shimizu N."/>
            <person name="Hashimoto S."/>
            <person name="Yang J."/>
            <person name="Lee Y."/>
            <person name="Matsushima K."/>
            <person name="Sugano S."/>
            <person name="Sakaizumi M."/>
            <person name="Narita T."/>
            <person name="Ohishi K."/>
            <person name="Haga S."/>
            <person name="Ohta F."/>
            <person name="Nomoto H."/>
            <person name="Nogata K."/>
            <person name="Morishita T."/>
            <person name="Endo T."/>
            <person name="Shin-I T."/>
            <person name="Takeda H."/>
            <person name="Morishita S."/>
            <person name="Kohara Y."/>
        </authorList>
    </citation>
    <scope>NUCLEOTIDE SEQUENCE [LARGE SCALE GENOMIC DNA]</scope>
    <source>
        <strain evidence="2 3">Hd-rR</strain>
    </source>
</reference>
<dbReference type="eggNOG" id="ENOG502QQBI">
    <property type="taxonomic scope" value="Eukaryota"/>
</dbReference>
<protein>
    <submittedName>
        <fullName evidence="2">Docking protein 7</fullName>
    </submittedName>
</protein>
<dbReference type="GO" id="GO:0019901">
    <property type="term" value="F:protein kinase binding"/>
    <property type="evidence" value="ECO:0007669"/>
    <property type="project" value="InterPro"/>
</dbReference>
<dbReference type="PANTHER" id="PTHR21636:SF2">
    <property type="entry name" value="PROTEIN DOK-7"/>
    <property type="match status" value="1"/>
</dbReference>
<evidence type="ECO:0000256" key="1">
    <source>
        <dbReference type="SAM" id="MobiDB-lite"/>
    </source>
</evidence>
<dbReference type="SMART" id="SM01244">
    <property type="entry name" value="IRS"/>
    <property type="match status" value="1"/>
</dbReference>
<dbReference type="Bgee" id="ENSORLG00000006052">
    <property type="expression patterns" value="Expressed in muscle tissue and 11 other cell types or tissues"/>
</dbReference>
<dbReference type="InterPro" id="IPR011993">
    <property type="entry name" value="PH-like_dom_sf"/>
</dbReference>
<dbReference type="PANTHER" id="PTHR21636">
    <property type="entry name" value="PROTEIN DOK-7"/>
    <property type="match status" value="1"/>
</dbReference>
<feature type="compositionally biased region" description="Polar residues" evidence="1">
    <location>
        <begin position="324"/>
        <end position="336"/>
    </location>
</feature>
<sequence length="674" mass="73114">MTEDDGFCYRGRIRQTPRWEKGARFFLSRSRKNSSCAPHFPPELTKLLSFSIRQWRTRWLVLRKPSPVADCLLLLVFKDKSDKVQGSKERATITLEEICGLEVGQCYEGVAFTLAILCLRQTTLLGFDSREALQAWDIRVRYSPGEVHRFSVGILPGTKLESGPATLHLCNNLLAVARDIPPVIIAYWNLSDLRRYGPVPNGFVFEGGTRCGYWAGVFLLASAEGEQISFLFDCIVRGISPTRGPFGLRPVLPELGSGQTSSEEKLSLEAQELERRLSMLSHGSSTAVSSAGGDDRSISGSSDTSDNSQSDCSGGSRLAIWSEPASNPPGSVSRLSNRAPPPMGEKLSAVHGGGARPAATSQRQLQEIGRQSSSDSGIATGSHSSYSGSFSSYTGSLDINSGEDFGSVFSLPPHIAQDLCRCSCPGAPGHRYQVPTSLLCLYDSPRSLLQESMEQEPSTSTKDTPASSGLVTESAKGDKTTSEDHSETSETLSVSEHCQGLTEEEEKTRLAPSSDSFHSCASLLLEPKTIVIICSVCGGFKMGPPHPHSGSSSVPVIPGKSGLPKLLLHPCMDFSVACMNSRTDACWEKRGRKTLTKQPRTTHIYCFSEGKLAGVTGLSWLWKRPQHRAGKLQNGRRVVAAKESWEISQSFNRFAQISKSGQASCGRRAQIDPV</sequence>
<keyword evidence="3" id="KW-1185">Reference proteome</keyword>
<dbReference type="SUPFAM" id="SSF50729">
    <property type="entry name" value="PH domain-like"/>
    <property type="match status" value="2"/>
</dbReference>
<dbReference type="Ensembl" id="ENSORLT00000007609.2">
    <property type="protein sequence ID" value="ENSORLP00000007608.2"/>
    <property type="gene ID" value="ENSORLG00000006052.2"/>
</dbReference>
<feature type="compositionally biased region" description="Basic and acidic residues" evidence="1">
    <location>
        <begin position="475"/>
        <end position="488"/>
    </location>
</feature>
<dbReference type="InterPro" id="IPR037748">
    <property type="entry name" value="Dok-7_PTB"/>
</dbReference>
<accession>H2LNI1</accession>
<feature type="compositionally biased region" description="Polar residues" evidence="1">
    <location>
        <begin position="450"/>
        <end position="471"/>
    </location>
</feature>
<feature type="compositionally biased region" description="Polar residues" evidence="1">
    <location>
        <begin position="359"/>
        <end position="379"/>
    </location>
</feature>
<dbReference type="Gene3D" id="2.30.29.30">
    <property type="entry name" value="Pleckstrin-homology domain (PH domain)/Phosphotyrosine-binding domain (PTB)"/>
    <property type="match status" value="2"/>
</dbReference>
<proteinExistence type="predicted"/>
<organism evidence="2 3">
    <name type="scientific">Oryzias latipes</name>
    <name type="common">Japanese rice fish</name>
    <name type="synonym">Japanese killifish</name>
    <dbReference type="NCBI Taxonomy" id="8090"/>
    <lineage>
        <taxon>Eukaryota</taxon>
        <taxon>Metazoa</taxon>
        <taxon>Chordata</taxon>
        <taxon>Craniata</taxon>
        <taxon>Vertebrata</taxon>
        <taxon>Euteleostomi</taxon>
        <taxon>Actinopterygii</taxon>
        <taxon>Neopterygii</taxon>
        <taxon>Teleostei</taxon>
        <taxon>Neoteleostei</taxon>
        <taxon>Acanthomorphata</taxon>
        <taxon>Ovalentaria</taxon>
        <taxon>Atherinomorphae</taxon>
        <taxon>Beloniformes</taxon>
        <taxon>Adrianichthyidae</taxon>
        <taxon>Oryziinae</taxon>
        <taxon>Oryzias</taxon>
    </lineage>
</organism>
<dbReference type="AlphaFoldDB" id="H2LNI1"/>
<gene>
    <name evidence="2" type="primary">DOK7</name>
</gene>